<proteinExistence type="predicted"/>
<name>A0A087DWV3_9BIFI</name>
<keyword evidence="3" id="KW-1185">Reference proteome</keyword>
<dbReference type="Proteomes" id="UP000029055">
    <property type="component" value="Unassembled WGS sequence"/>
</dbReference>
<gene>
    <name evidence="2" type="ORF">BISU_2029</name>
</gene>
<reference evidence="2 3" key="1">
    <citation type="submission" date="2014-03" db="EMBL/GenBank/DDBJ databases">
        <title>Genomics of Bifidobacteria.</title>
        <authorList>
            <person name="Ventura M."/>
            <person name="Milani C."/>
            <person name="Lugli G.A."/>
        </authorList>
    </citation>
    <scope>NUCLEOTIDE SEQUENCE [LARGE SCALE GENOMIC DNA]</scope>
    <source>
        <strain evidence="2 3">LMG 11597</strain>
    </source>
</reference>
<sequence length="183" mass="20756">MQKMSDELDTTLPIDGKPLLRDYLAPVERIDPHGDYADAENDLTDLAKRIIARPASDQQGVSRECDQLDAAWQTWQAEAWNWANKLLNEQVIAKNVSERAAREFIRNHPQWPYSCRVWASHETEGSLGKPMARQDFFYMANRIKTADSELNQCIGDMTPDQSGQMPQDQVSNDGPLPDISVKP</sequence>
<protein>
    <submittedName>
        <fullName evidence="2">Uncharacterized protein</fullName>
    </submittedName>
</protein>
<evidence type="ECO:0000313" key="2">
    <source>
        <dbReference type="EMBL" id="KFJ00004.1"/>
    </source>
</evidence>
<feature type="compositionally biased region" description="Polar residues" evidence="1">
    <location>
        <begin position="159"/>
        <end position="172"/>
    </location>
</feature>
<dbReference type="eggNOG" id="ENOG50327QY">
    <property type="taxonomic scope" value="Bacteria"/>
</dbReference>
<feature type="region of interest" description="Disordered" evidence="1">
    <location>
        <begin position="153"/>
        <end position="183"/>
    </location>
</feature>
<accession>A0A087DWV3</accession>
<organism evidence="2 3">
    <name type="scientific">Bifidobacterium subtile</name>
    <dbReference type="NCBI Taxonomy" id="77635"/>
    <lineage>
        <taxon>Bacteria</taxon>
        <taxon>Bacillati</taxon>
        <taxon>Actinomycetota</taxon>
        <taxon>Actinomycetes</taxon>
        <taxon>Bifidobacteriales</taxon>
        <taxon>Bifidobacteriaceae</taxon>
        <taxon>Bifidobacterium</taxon>
    </lineage>
</organism>
<dbReference type="EMBL" id="JGZR01000015">
    <property type="protein sequence ID" value="KFJ00004.1"/>
    <property type="molecule type" value="Genomic_DNA"/>
</dbReference>
<comment type="caution">
    <text evidence="2">The sequence shown here is derived from an EMBL/GenBank/DDBJ whole genome shotgun (WGS) entry which is preliminary data.</text>
</comment>
<evidence type="ECO:0000313" key="3">
    <source>
        <dbReference type="Proteomes" id="UP000029055"/>
    </source>
</evidence>
<dbReference type="STRING" id="77635.BISU_2029"/>
<dbReference type="AlphaFoldDB" id="A0A087DWV3"/>
<evidence type="ECO:0000256" key="1">
    <source>
        <dbReference type="SAM" id="MobiDB-lite"/>
    </source>
</evidence>
<dbReference type="OrthoDB" id="9884226at2"/>
<dbReference type="RefSeq" id="WP_034533085.1">
    <property type="nucleotide sequence ID" value="NZ_JGZR01000015.1"/>
</dbReference>